<sequence length="82" mass="9230">MILVDIYVPSVSQTYDFSLDEYSRIEIVMEEITAMICQKEQCELTGNPSELMLCAVDGKRVLSRSLTLHDEGMTTGNKLILV</sequence>
<gene>
    <name evidence="1" type="ORF">ABFV83_11360</name>
</gene>
<dbReference type="EMBL" id="CP157940">
    <property type="protein sequence ID" value="XBS52439.1"/>
    <property type="molecule type" value="Genomic_DNA"/>
</dbReference>
<dbReference type="RefSeq" id="WP_349943936.1">
    <property type="nucleotide sequence ID" value="NZ_CP157940.1"/>
</dbReference>
<evidence type="ECO:0000313" key="1">
    <source>
        <dbReference type="EMBL" id="XBS52439.1"/>
    </source>
</evidence>
<proteinExistence type="predicted"/>
<protein>
    <submittedName>
        <fullName evidence="1">EsaB/YukD family protein</fullName>
    </submittedName>
</protein>
<organism evidence="1">
    <name type="scientific">Lacrimispora sp. BS-2</name>
    <dbReference type="NCBI Taxonomy" id="3151850"/>
    <lineage>
        <taxon>Bacteria</taxon>
        <taxon>Bacillati</taxon>
        <taxon>Bacillota</taxon>
        <taxon>Clostridia</taxon>
        <taxon>Lachnospirales</taxon>
        <taxon>Lachnospiraceae</taxon>
        <taxon>Lacrimispora</taxon>
    </lineage>
</organism>
<dbReference type="AlphaFoldDB" id="A0AAU7PJS5"/>
<name>A0AAU7PJS5_9FIRM</name>
<accession>A0AAU7PJS5</accession>
<reference evidence="1" key="1">
    <citation type="submission" date="2024-06" db="EMBL/GenBank/DDBJ databases">
        <title>Lacrimispora cavernae sp. nov., a novel anaerobe isolated from bat guano pile inside a cave.</title>
        <authorList>
            <person name="Miller S.L."/>
            <person name="Lu N."/>
            <person name="King J."/>
            <person name="Sankaranarayanan K."/>
            <person name="Lawson P.A."/>
        </authorList>
    </citation>
    <scope>NUCLEOTIDE SEQUENCE</scope>
    <source>
        <strain evidence="1">BS-2</strain>
    </source>
</reference>